<dbReference type="Pfam" id="PF13027">
    <property type="entry name" value="DUF3888"/>
    <property type="match status" value="1"/>
</dbReference>
<keyword evidence="1" id="KW-0732">Signal</keyword>
<dbReference type="EMBL" id="JAPQES010000002">
    <property type="protein sequence ID" value="MCY6370677.1"/>
    <property type="molecule type" value="Genomic_DNA"/>
</dbReference>
<evidence type="ECO:0000313" key="2">
    <source>
        <dbReference type="EMBL" id="MCY6370677.1"/>
    </source>
</evidence>
<protein>
    <submittedName>
        <fullName evidence="2">DUF3888 domain-containing protein</fullName>
    </submittedName>
</protein>
<dbReference type="Proteomes" id="UP001079657">
    <property type="component" value="Unassembled WGS sequence"/>
</dbReference>
<gene>
    <name evidence="2" type="ORF">OXH55_08540</name>
</gene>
<feature type="signal peptide" evidence="1">
    <location>
        <begin position="1"/>
        <end position="23"/>
    </location>
</feature>
<sequence>MKKIFTICCLTMYLICFSTNTNAISTEPGNNAKQGIPYKYTPTEGSVEELYKDIIVTLLEPYITDEITKQYGKLLQYDLFSVEFLKIERPTYSAFTFLIKLQVDPFVGAHNTIGIDEIIIRVSPVKTEVEKFEHIKSFPIPPHLKKYYEDLKL</sequence>
<evidence type="ECO:0000256" key="1">
    <source>
        <dbReference type="SAM" id="SignalP"/>
    </source>
</evidence>
<dbReference type="RefSeq" id="WP_268049465.1">
    <property type="nucleotide sequence ID" value="NZ_JAPQES010000002.1"/>
</dbReference>
<organism evidence="2 3">
    <name type="scientific">Clostridium ganghwense</name>
    <dbReference type="NCBI Taxonomy" id="312089"/>
    <lineage>
        <taxon>Bacteria</taxon>
        <taxon>Bacillati</taxon>
        <taxon>Bacillota</taxon>
        <taxon>Clostridia</taxon>
        <taxon>Eubacteriales</taxon>
        <taxon>Clostridiaceae</taxon>
        <taxon>Clostridium</taxon>
    </lineage>
</organism>
<reference evidence="2" key="1">
    <citation type="submission" date="2022-12" db="EMBL/GenBank/DDBJ databases">
        <authorList>
            <person name="Wang J."/>
        </authorList>
    </citation>
    <scope>NUCLEOTIDE SEQUENCE</scope>
    <source>
        <strain evidence="2">HY-42-06</strain>
    </source>
</reference>
<comment type="caution">
    <text evidence="2">The sequence shown here is derived from an EMBL/GenBank/DDBJ whole genome shotgun (WGS) entry which is preliminary data.</text>
</comment>
<keyword evidence="3" id="KW-1185">Reference proteome</keyword>
<feature type="chain" id="PRO_5046350411" evidence="1">
    <location>
        <begin position="24"/>
        <end position="153"/>
    </location>
</feature>
<dbReference type="InterPro" id="IPR024984">
    <property type="entry name" value="DUF3888"/>
</dbReference>
<evidence type="ECO:0000313" key="3">
    <source>
        <dbReference type="Proteomes" id="UP001079657"/>
    </source>
</evidence>
<name>A0ABT4CNS4_9CLOT</name>
<proteinExistence type="predicted"/>
<accession>A0ABT4CNS4</accession>